<sequence>MKPLSLLHVDDDDDIRDVAAMSLELDPTIDLTSAASGEEALDLLSAGLRPDVILLDVMMPRLDGPGTLEGLRRIAGLEDTPVIFMTARTQGSEVQQWVRLGAVGVITKPFDPMTLAGQVRDVLSGA</sequence>
<dbReference type="InterPro" id="IPR001789">
    <property type="entry name" value="Sig_transdc_resp-reg_receiver"/>
</dbReference>
<evidence type="ECO:0000259" key="3">
    <source>
        <dbReference type="PROSITE" id="PS50110"/>
    </source>
</evidence>
<gene>
    <name evidence="4" type="ORF">GGR12_000781</name>
</gene>
<evidence type="ECO:0000313" key="5">
    <source>
        <dbReference type="Proteomes" id="UP000529946"/>
    </source>
</evidence>
<name>A0A7W6JD38_9CAUL</name>
<evidence type="ECO:0000256" key="1">
    <source>
        <dbReference type="ARBA" id="ARBA00022553"/>
    </source>
</evidence>
<dbReference type="PROSITE" id="PS50110">
    <property type="entry name" value="RESPONSE_REGULATORY"/>
    <property type="match status" value="1"/>
</dbReference>
<dbReference type="SMART" id="SM00448">
    <property type="entry name" value="REC"/>
    <property type="match status" value="1"/>
</dbReference>
<dbReference type="GO" id="GO:0000160">
    <property type="term" value="P:phosphorelay signal transduction system"/>
    <property type="evidence" value="ECO:0007669"/>
    <property type="project" value="InterPro"/>
</dbReference>
<dbReference type="InterPro" id="IPR050595">
    <property type="entry name" value="Bact_response_regulator"/>
</dbReference>
<evidence type="ECO:0000256" key="2">
    <source>
        <dbReference type="PROSITE-ProRule" id="PRU00169"/>
    </source>
</evidence>
<feature type="domain" description="Response regulatory" evidence="3">
    <location>
        <begin position="5"/>
        <end position="123"/>
    </location>
</feature>
<organism evidence="4 5">
    <name type="scientific">Brevundimonas lenta</name>
    <dbReference type="NCBI Taxonomy" id="424796"/>
    <lineage>
        <taxon>Bacteria</taxon>
        <taxon>Pseudomonadati</taxon>
        <taxon>Pseudomonadota</taxon>
        <taxon>Alphaproteobacteria</taxon>
        <taxon>Caulobacterales</taxon>
        <taxon>Caulobacteraceae</taxon>
        <taxon>Brevundimonas</taxon>
    </lineage>
</organism>
<dbReference type="Proteomes" id="UP000529946">
    <property type="component" value="Unassembled WGS sequence"/>
</dbReference>
<keyword evidence="1 2" id="KW-0597">Phosphoprotein</keyword>
<dbReference type="EMBL" id="JACIDM010000001">
    <property type="protein sequence ID" value="MBB4081942.1"/>
    <property type="molecule type" value="Genomic_DNA"/>
</dbReference>
<dbReference type="SUPFAM" id="SSF52172">
    <property type="entry name" value="CheY-like"/>
    <property type="match status" value="1"/>
</dbReference>
<evidence type="ECO:0000313" key="4">
    <source>
        <dbReference type="EMBL" id="MBB4081942.1"/>
    </source>
</evidence>
<keyword evidence="5" id="KW-1185">Reference proteome</keyword>
<protein>
    <submittedName>
        <fullName evidence="4">CheY-like chemotaxis protein</fullName>
    </submittedName>
</protein>
<dbReference type="PANTHER" id="PTHR44591">
    <property type="entry name" value="STRESS RESPONSE REGULATOR PROTEIN 1"/>
    <property type="match status" value="1"/>
</dbReference>
<reference evidence="4 5" key="1">
    <citation type="submission" date="2020-08" db="EMBL/GenBank/DDBJ databases">
        <title>Genomic Encyclopedia of Type Strains, Phase IV (KMG-IV): sequencing the most valuable type-strain genomes for metagenomic binning, comparative biology and taxonomic classification.</title>
        <authorList>
            <person name="Goeker M."/>
        </authorList>
    </citation>
    <scope>NUCLEOTIDE SEQUENCE [LARGE SCALE GENOMIC DNA]</scope>
    <source>
        <strain evidence="4 5">DSM 23960</strain>
    </source>
</reference>
<dbReference type="PANTHER" id="PTHR44591:SF3">
    <property type="entry name" value="RESPONSE REGULATORY DOMAIN-CONTAINING PROTEIN"/>
    <property type="match status" value="1"/>
</dbReference>
<dbReference type="Gene3D" id="3.40.50.2300">
    <property type="match status" value="1"/>
</dbReference>
<accession>A0A7W6JD38</accession>
<comment type="caution">
    <text evidence="4">The sequence shown here is derived from an EMBL/GenBank/DDBJ whole genome shotgun (WGS) entry which is preliminary data.</text>
</comment>
<dbReference type="AlphaFoldDB" id="A0A7W6JD38"/>
<dbReference type="InterPro" id="IPR011006">
    <property type="entry name" value="CheY-like_superfamily"/>
</dbReference>
<feature type="modified residue" description="4-aspartylphosphate" evidence="2">
    <location>
        <position position="56"/>
    </location>
</feature>
<proteinExistence type="predicted"/>
<dbReference type="Pfam" id="PF00072">
    <property type="entry name" value="Response_reg"/>
    <property type="match status" value="1"/>
</dbReference>
<dbReference type="RefSeq" id="WP_183203083.1">
    <property type="nucleotide sequence ID" value="NZ_BAAAER010000004.1"/>
</dbReference>